<reference evidence="6 7" key="1">
    <citation type="submission" date="2016-10" db="EMBL/GenBank/DDBJ databases">
        <authorList>
            <person name="Varghese N."/>
            <person name="Submissions S."/>
        </authorList>
    </citation>
    <scope>NUCLEOTIDE SEQUENCE [LARGE SCALE GENOMIC DNA]</scope>
    <source>
        <strain evidence="6 7">BS2776</strain>
    </source>
</reference>
<keyword evidence="7" id="KW-1185">Reference proteome</keyword>
<feature type="domain" description="Multidrug resistance protein MdtA-like barrel-sandwich hybrid" evidence="4">
    <location>
        <begin position="50"/>
        <end position="243"/>
    </location>
</feature>
<evidence type="ECO:0000313" key="7">
    <source>
        <dbReference type="Proteomes" id="UP000181903"/>
    </source>
</evidence>
<protein>
    <submittedName>
        <fullName evidence="6">Membrane fusion protein, multidrug efflux system</fullName>
    </submittedName>
</protein>
<evidence type="ECO:0000259" key="4">
    <source>
        <dbReference type="Pfam" id="PF25917"/>
    </source>
</evidence>
<evidence type="ECO:0000256" key="3">
    <source>
        <dbReference type="SAM" id="SignalP"/>
    </source>
</evidence>
<dbReference type="PANTHER" id="PTHR30386:SF24">
    <property type="entry name" value="MULTIDRUG RESISTANCE EFFLUX PUMP"/>
    <property type="match status" value="1"/>
</dbReference>
<proteinExistence type="inferred from homology"/>
<evidence type="ECO:0000259" key="5">
    <source>
        <dbReference type="Pfam" id="PF25963"/>
    </source>
</evidence>
<keyword evidence="3" id="KW-0732">Signal</keyword>
<feature type="domain" description="p-hydroxybenzoic acid efflux pump subunit AaeA-like beta-barrel" evidence="5">
    <location>
        <begin position="248"/>
        <end position="325"/>
    </location>
</feature>
<organism evidence="6 7">
    <name type="scientific">Pseudomonas poae</name>
    <dbReference type="NCBI Taxonomy" id="200451"/>
    <lineage>
        <taxon>Bacteria</taxon>
        <taxon>Pseudomonadati</taxon>
        <taxon>Pseudomonadota</taxon>
        <taxon>Gammaproteobacteria</taxon>
        <taxon>Pseudomonadales</taxon>
        <taxon>Pseudomonadaceae</taxon>
        <taxon>Pseudomonas</taxon>
    </lineage>
</organism>
<dbReference type="InterPro" id="IPR058625">
    <property type="entry name" value="MdtA-like_BSH"/>
</dbReference>
<dbReference type="EMBL" id="LT629706">
    <property type="protein sequence ID" value="SDN66830.1"/>
    <property type="molecule type" value="Genomic_DNA"/>
</dbReference>
<dbReference type="Proteomes" id="UP000181903">
    <property type="component" value="Chromosome I"/>
</dbReference>
<gene>
    <name evidence="6" type="ORF">SAMN04490208_1059</name>
</gene>
<comment type="similarity">
    <text evidence="1">Belongs to the membrane fusion protein (MFP) (TC 8.A.1) family.</text>
</comment>
<dbReference type="RefSeq" id="WP_060548847.1">
    <property type="nucleotide sequence ID" value="NZ_JYLI01000007.1"/>
</dbReference>
<feature type="chain" id="PRO_5046720654" evidence="3">
    <location>
        <begin position="31"/>
        <end position="350"/>
    </location>
</feature>
<evidence type="ECO:0000256" key="2">
    <source>
        <dbReference type="SAM" id="Coils"/>
    </source>
</evidence>
<keyword evidence="2" id="KW-0175">Coiled coil</keyword>
<dbReference type="Gene3D" id="1.10.287.470">
    <property type="entry name" value="Helix hairpin bin"/>
    <property type="match status" value="1"/>
</dbReference>
<sequence length="350" mass="37710">MKSLKFPTHTPAVAFALLAVVVAFAGYAFASSSHVETTDDAFINADFTLIAPKVNGFIRDVLVEDNQAVSAGQVLALIDDDDYNVELTAARAKVATSEAEMHHTSALLKRQKAEIRQVEAGIESDTAEFKFAKHEFERYKNLAAQGAGTLQNAQQASTQLAKATAQLNNRNAMLDSARTQVEVLEATEQSAAAELEHAKAMLEKAELNVSYTVLKAPFDGIVGRRSVRKGAFVKPGDMLMAVVPKQKFYVIANFREVQLTHVHAGQRAEITVDTFPGNKLVGEVESLAPATGVTFAPIAPDNATGNFTKVVQRIPVKIMLDENQPLISKLKVGMSVEASIQATESRGGAE</sequence>
<dbReference type="InterPro" id="IPR058634">
    <property type="entry name" value="AaeA-lik-b-barrel"/>
</dbReference>
<evidence type="ECO:0000313" key="6">
    <source>
        <dbReference type="EMBL" id="SDN66830.1"/>
    </source>
</evidence>
<name>A0ABY0RCS5_9PSED</name>
<dbReference type="Gene3D" id="2.40.30.170">
    <property type="match status" value="1"/>
</dbReference>
<feature type="signal peptide" evidence="3">
    <location>
        <begin position="1"/>
        <end position="30"/>
    </location>
</feature>
<accession>A0ABY0RCS5</accession>
<dbReference type="InterPro" id="IPR050739">
    <property type="entry name" value="MFP"/>
</dbReference>
<evidence type="ECO:0000256" key="1">
    <source>
        <dbReference type="ARBA" id="ARBA00009477"/>
    </source>
</evidence>
<dbReference type="Pfam" id="PF25963">
    <property type="entry name" value="Beta-barrel_AAEA"/>
    <property type="match status" value="1"/>
</dbReference>
<dbReference type="PANTHER" id="PTHR30386">
    <property type="entry name" value="MEMBRANE FUSION SUBUNIT OF EMRAB-TOLC MULTIDRUG EFFLUX PUMP"/>
    <property type="match status" value="1"/>
</dbReference>
<feature type="coiled-coil region" evidence="2">
    <location>
        <begin position="108"/>
        <end position="208"/>
    </location>
</feature>
<dbReference type="SUPFAM" id="SSF111369">
    <property type="entry name" value="HlyD-like secretion proteins"/>
    <property type="match status" value="2"/>
</dbReference>
<dbReference type="Gene3D" id="2.40.50.100">
    <property type="match status" value="1"/>
</dbReference>
<dbReference type="Pfam" id="PF25917">
    <property type="entry name" value="BSH_RND"/>
    <property type="match status" value="1"/>
</dbReference>